<organism evidence="3 4">
    <name type="scientific">Streptosporangium canum</name>
    <dbReference type="NCBI Taxonomy" id="324952"/>
    <lineage>
        <taxon>Bacteria</taxon>
        <taxon>Bacillati</taxon>
        <taxon>Actinomycetota</taxon>
        <taxon>Actinomycetes</taxon>
        <taxon>Streptosporangiales</taxon>
        <taxon>Streptosporangiaceae</taxon>
        <taxon>Streptosporangium</taxon>
    </lineage>
</organism>
<keyword evidence="4" id="KW-1185">Reference proteome</keyword>
<sequence length="206" mass="21306">MPVDLRSLAAPGHSAVLVMEMQRGVVGDLAKFPDLVEVCARRDVVANASSVLTAARSAGIPVIHCTAAFRADRAGSHTGNCPFITALLKDPAHMLEGTGAIEVLPALLDPADLESRRYHGFSPFTGTSLDMTLRSLGVSSVVAVGLSLNLGIPGLALEAVNLGYRVAVVADAVAGIPDDYAQAVLANTVGLLAARVSAADLVEVWR</sequence>
<proteinExistence type="predicted"/>
<dbReference type="Pfam" id="PF00857">
    <property type="entry name" value="Isochorismatase"/>
    <property type="match status" value="1"/>
</dbReference>
<dbReference type="EMBL" id="FOQY01000012">
    <property type="protein sequence ID" value="SFJ77059.1"/>
    <property type="molecule type" value="Genomic_DNA"/>
</dbReference>
<gene>
    <name evidence="3" type="ORF">SAMN05216275_11261</name>
</gene>
<dbReference type="Proteomes" id="UP000199111">
    <property type="component" value="Unassembled WGS sequence"/>
</dbReference>
<dbReference type="GO" id="GO:0016787">
    <property type="term" value="F:hydrolase activity"/>
    <property type="evidence" value="ECO:0007669"/>
    <property type="project" value="UniProtKB-KW"/>
</dbReference>
<accession>A0A1I3U3E0</accession>
<dbReference type="Gene3D" id="3.40.50.850">
    <property type="entry name" value="Isochorismatase-like"/>
    <property type="match status" value="1"/>
</dbReference>
<dbReference type="PANTHER" id="PTHR43540:SF1">
    <property type="entry name" value="ISOCHORISMATASE HYDROLASE"/>
    <property type="match status" value="1"/>
</dbReference>
<evidence type="ECO:0000313" key="4">
    <source>
        <dbReference type="Proteomes" id="UP000199111"/>
    </source>
</evidence>
<dbReference type="GeneID" id="96299570"/>
<dbReference type="SUPFAM" id="SSF52499">
    <property type="entry name" value="Isochorismatase-like hydrolases"/>
    <property type="match status" value="1"/>
</dbReference>
<evidence type="ECO:0000313" key="3">
    <source>
        <dbReference type="EMBL" id="SFJ77059.1"/>
    </source>
</evidence>
<dbReference type="AlphaFoldDB" id="A0A1I3U3E0"/>
<evidence type="ECO:0000256" key="1">
    <source>
        <dbReference type="ARBA" id="ARBA00022801"/>
    </source>
</evidence>
<reference evidence="4" key="1">
    <citation type="submission" date="2016-10" db="EMBL/GenBank/DDBJ databases">
        <authorList>
            <person name="Varghese N."/>
            <person name="Submissions S."/>
        </authorList>
    </citation>
    <scope>NUCLEOTIDE SEQUENCE [LARGE SCALE GENOMIC DNA]</scope>
    <source>
        <strain evidence="4">CGMCC 4.2126</strain>
    </source>
</reference>
<dbReference type="InterPro" id="IPR000868">
    <property type="entry name" value="Isochorismatase-like_dom"/>
</dbReference>
<protein>
    <submittedName>
        <fullName evidence="3">Nicotinamidase-related amidase</fullName>
    </submittedName>
</protein>
<dbReference type="InterPro" id="IPR036380">
    <property type="entry name" value="Isochorismatase-like_sf"/>
</dbReference>
<dbReference type="InterPro" id="IPR050272">
    <property type="entry name" value="Isochorismatase-like_hydrls"/>
</dbReference>
<feature type="domain" description="Isochorismatase-like" evidence="2">
    <location>
        <begin position="14"/>
        <end position="194"/>
    </location>
</feature>
<keyword evidence="1" id="KW-0378">Hydrolase</keyword>
<name>A0A1I3U3E0_9ACTN</name>
<dbReference type="PANTHER" id="PTHR43540">
    <property type="entry name" value="PEROXYUREIDOACRYLATE/UREIDOACRYLATE AMIDOHYDROLASE-RELATED"/>
    <property type="match status" value="1"/>
</dbReference>
<evidence type="ECO:0000259" key="2">
    <source>
        <dbReference type="Pfam" id="PF00857"/>
    </source>
</evidence>
<dbReference type="RefSeq" id="WP_093888337.1">
    <property type="nucleotide sequence ID" value="NZ_FOQY01000012.1"/>
</dbReference>